<evidence type="ECO:0000256" key="3">
    <source>
        <dbReference type="ARBA" id="ARBA00006059"/>
    </source>
</evidence>
<comment type="similarity">
    <text evidence="3">Belongs to the WD repeat fritz family.</text>
</comment>
<comment type="caution">
    <text evidence="14">The sequence shown here is derived from an EMBL/GenBank/DDBJ whole genome shotgun (WGS) entry which is preliminary data.</text>
</comment>
<keyword evidence="5" id="KW-0963">Cytoplasm</keyword>
<dbReference type="GO" id="GO:0044782">
    <property type="term" value="P:cilium organization"/>
    <property type="evidence" value="ECO:0007669"/>
    <property type="project" value="TreeGrafter"/>
</dbReference>
<name>A0AAV1M461_9NEOP</name>
<feature type="compositionally biased region" description="Pro residues" evidence="13">
    <location>
        <begin position="607"/>
        <end position="617"/>
    </location>
</feature>
<evidence type="ECO:0000313" key="14">
    <source>
        <dbReference type="EMBL" id="CAK1601144.1"/>
    </source>
</evidence>
<keyword evidence="6" id="KW-0853">WD repeat</keyword>
<feature type="compositionally biased region" description="Pro residues" evidence="13">
    <location>
        <begin position="832"/>
        <end position="848"/>
    </location>
</feature>
<evidence type="ECO:0000256" key="8">
    <source>
        <dbReference type="ARBA" id="ARBA00022794"/>
    </source>
</evidence>
<dbReference type="InterPro" id="IPR024511">
    <property type="entry name" value="Frtz"/>
</dbReference>
<evidence type="ECO:0000256" key="5">
    <source>
        <dbReference type="ARBA" id="ARBA00022490"/>
    </source>
</evidence>
<evidence type="ECO:0000313" key="15">
    <source>
        <dbReference type="Proteomes" id="UP001314205"/>
    </source>
</evidence>
<dbReference type="Pfam" id="PF11768">
    <property type="entry name" value="Frtz"/>
    <property type="match status" value="2"/>
</dbReference>
<keyword evidence="8" id="KW-0970">Cilium biogenesis/degradation</keyword>
<evidence type="ECO:0000256" key="9">
    <source>
        <dbReference type="ARBA" id="ARBA00023069"/>
    </source>
</evidence>
<evidence type="ECO:0000256" key="10">
    <source>
        <dbReference type="ARBA" id="ARBA00023136"/>
    </source>
</evidence>
<dbReference type="PANTHER" id="PTHR13667">
    <property type="entry name" value="HOMOLOC-13"/>
    <property type="match status" value="1"/>
</dbReference>
<sequence>MFSYDVKFITCDESLYLKSGDLKSFKYEIKKRLEETVYDAGKRNYCERRGGYWRAPKSSQLRQLETTLRDRSIVACEWVNDLSATLVFSSGLIAYVTLKPMSLDVTQILFDRYCVGKLSGQTVTGVAFCKTHLLFTHAERTATLFTFGKSIHSTSHPCRLSDRDPHVQSLELGGARRAERRVSWCADSTGVKVLLWSAANAEPAPWSPVLEDLANLHLYQIHGQQVNLIAFHYLENEVLCAELSQRNDNAVHIVEQTACHKNGVTLEWQRFDLSHLEARVTHLSSMRGSSVRVSLPAPVRVARRSRCNQRLLTACIDGSLHILHHLSGLTHSTRAGFIPTDVRWAGELVIAVEEAGRLQCFDRALSLLHHHTKCLDLVSHFRDSRRMQILATRDMKGGPFILALFSGGPLTLLHIKHPRLLTAWIRSDRTSNAVALLRAMDWEEEGIECLRAMSDLVHGSLRKPQEVCSSGSENRAVGNVGSEAVAQAALGAFLAPSVPLGPSALRFAPPVHDLARKFFHHLLRRGRIEKAMSLGVDLAAWDLFADARWAAARRGLAPLSREAARTALHYAHVHESECSESCSQCSSHSCSESEEELTSYSTKGKTTPPPLPRVPHPSQPTILPVPITQNEPTSTLSIRPNLHQYLERDNTIWNTDLRDDTYIVRKQYETDQFKPIKSIQTVKWQSVDNVLQNYRQSLNPSVSDSNSRSVFDVIPRLHEDKVNSTHFKHVYQADLRGNEPNTTYRYRNSINTNSNGRIYRNDSTWTGGKPMEKNKVKFSDTVTVAVVSEPPSSPDTAHELADSLPICAPHKYLAAFAPAAAPPATKPAAHPAAPPAPPPVPPPPPTQAPPAENTVQQVPKIKVVHFGMV</sequence>
<evidence type="ECO:0000256" key="12">
    <source>
        <dbReference type="ARBA" id="ARBA00023273"/>
    </source>
</evidence>
<proteinExistence type="inferred from homology"/>
<dbReference type="AlphaFoldDB" id="A0AAV1M461"/>
<keyword evidence="9" id="KW-0969">Cilium</keyword>
<gene>
    <name evidence="14" type="ORF">PARMNEM_LOCUS19817</name>
</gene>
<keyword evidence="12" id="KW-0966">Cell projection</keyword>
<dbReference type="EMBL" id="CAVLGL010000126">
    <property type="protein sequence ID" value="CAK1601144.1"/>
    <property type="molecule type" value="Genomic_DNA"/>
</dbReference>
<keyword evidence="10" id="KW-0472">Membrane</keyword>
<keyword evidence="7" id="KW-0677">Repeat</keyword>
<protein>
    <recommendedName>
        <fullName evidence="16">WD repeat-containing and planar cell polarity effector protein fritz homolog</fullName>
    </recommendedName>
</protein>
<feature type="region of interest" description="Disordered" evidence="13">
    <location>
        <begin position="596"/>
        <end position="617"/>
    </location>
</feature>
<keyword evidence="4" id="KW-1003">Cell membrane</keyword>
<dbReference type="GO" id="GO:0005886">
    <property type="term" value="C:plasma membrane"/>
    <property type="evidence" value="ECO:0007669"/>
    <property type="project" value="UniProtKB-SubCell"/>
</dbReference>
<dbReference type="Proteomes" id="UP001314205">
    <property type="component" value="Unassembled WGS sequence"/>
</dbReference>
<reference evidence="14 15" key="1">
    <citation type="submission" date="2023-11" db="EMBL/GenBank/DDBJ databases">
        <authorList>
            <person name="Hedman E."/>
            <person name="Englund M."/>
            <person name="Stromberg M."/>
            <person name="Nyberg Akerstrom W."/>
            <person name="Nylinder S."/>
            <person name="Jareborg N."/>
            <person name="Kallberg Y."/>
            <person name="Kronander E."/>
        </authorList>
    </citation>
    <scope>NUCLEOTIDE SEQUENCE [LARGE SCALE GENOMIC DNA]</scope>
</reference>
<evidence type="ECO:0000256" key="13">
    <source>
        <dbReference type="SAM" id="MobiDB-lite"/>
    </source>
</evidence>
<evidence type="ECO:0000256" key="2">
    <source>
        <dbReference type="ARBA" id="ARBA00004430"/>
    </source>
</evidence>
<organism evidence="14 15">
    <name type="scientific">Parnassius mnemosyne</name>
    <name type="common">clouded apollo</name>
    <dbReference type="NCBI Taxonomy" id="213953"/>
    <lineage>
        <taxon>Eukaryota</taxon>
        <taxon>Metazoa</taxon>
        <taxon>Ecdysozoa</taxon>
        <taxon>Arthropoda</taxon>
        <taxon>Hexapoda</taxon>
        <taxon>Insecta</taxon>
        <taxon>Pterygota</taxon>
        <taxon>Neoptera</taxon>
        <taxon>Endopterygota</taxon>
        <taxon>Lepidoptera</taxon>
        <taxon>Glossata</taxon>
        <taxon>Ditrysia</taxon>
        <taxon>Papilionoidea</taxon>
        <taxon>Papilionidae</taxon>
        <taxon>Parnassiinae</taxon>
        <taxon>Parnassini</taxon>
        <taxon>Parnassius</taxon>
        <taxon>Driopa</taxon>
    </lineage>
</organism>
<dbReference type="GO" id="GO:0007399">
    <property type="term" value="P:nervous system development"/>
    <property type="evidence" value="ECO:0007669"/>
    <property type="project" value="TreeGrafter"/>
</dbReference>
<dbReference type="GO" id="GO:0097541">
    <property type="term" value="C:axonemal basal plate"/>
    <property type="evidence" value="ECO:0007669"/>
    <property type="project" value="TreeGrafter"/>
</dbReference>
<evidence type="ECO:0000256" key="11">
    <source>
        <dbReference type="ARBA" id="ARBA00023212"/>
    </source>
</evidence>
<evidence type="ECO:0000256" key="7">
    <source>
        <dbReference type="ARBA" id="ARBA00022737"/>
    </source>
</evidence>
<evidence type="ECO:0000256" key="4">
    <source>
        <dbReference type="ARBA" id="ARBA00022475"/>
    </source>
</evidence>
<evidence type="ECO:0008006" key="16">
    <source>
        <dbReference type="Google" id="ProtNLM"/>
    </source>
</evidence>
<evidence type="ECO:0000256" key="1">
    <source>
        <dbReference type="ARBA" id="ARBA00004236"/>
    </source>
</evidence>
<dbReference type="GO" id="GO:0045184">
    <property type="term" value="P:establishment of protein localization"/>
    <property type="evidence" value="ECO:0007669"/>
    <property type="project" value="TreeGrafter"/>
</dbReference>
<evidence type="ECO:0000256" key="6">
    <source>
        <dbReference type="ARBA" id="ARBA00022574"/>
    </source>
</evidence>
<comment type="subcellular location">
    <subcellularLocation>
        <location evidence="1">Cell membrane</location>
    </subcellularLocation>
    <subcellularLocation>
        <location evidence="2">Cytoplasm</location>
        <location evidence="2">Cytoskeleton</location>
        <location evidence="2">Cilium axoneme</location>
    </subcellularLocation>
</comment>
<keyword evidence="15" id="KW-1185">Reference proteome</keyword>
<dbReference type="PANTHER" id="PTHR13667:SF5">
    <property type="entry name" value="WD REPEAT-CONTAINING AND PLANAR CELL POLARITY EFFECTOR PROTEIN FRITZ HOMOLOG"/>
    <property type="match status" value="1"/>
</dbReference>
<accession>A0AAV1M461</accession>
<keyword evidence="11" id="KW-0206">Cytoskeleton</keyword>
<feature type="region of interest" description="Disordered" evidence="13">
    <location>
        <begin position="821"/>
        <end position="858"/>
    </location>
</feature>